<sequence>MSSKHFRRWSPAILAAIALTTFATPAVAAPAYPVTSNLFAGIAQSLRDPSAPPPGVNVASCEPSAAHTRPVVLITGTFGNMTDDWAGLGPTLANAGYCVYSTPIGGAPKSVLQTIGRVPDSAQQISSLVDRVRSETGAAQVDLIGHSQGGLIGEYYLKLLGGASKVHSFVGLSPTTHGTTLAGLAYLAKAFPGGEALVGAACPACADQIVGSPVVRAVGDGPIAQSDVDYTVIETRNEFVVTPAGSAAFIDEPGVHNLWVQDTCPADLADHAGLSYSKTVYGLVGNALDPAHAEPVHC</sequence>
<dbReference type="AlphaFoldDB" id="A0A1H8YI54"/>
<evidence type="ECO:0000259" key="2">
    <source>
        <dbReference type="Pfam" id="PF00561"/>
    </source>
</evidence>
<dbReference type="InterPro" id="IPR053228">
    <property type="entry name" value="Stereospecific_Lipase"/>
</dbReference>
<dbReference type="PANTHER" id="PTHR37574:SF1">
    <property type="entry name" value="LIPASE B"/>
    <property type="match status" value="1"/>
</dbReference>
<accession>A0A1H8YI54</accession>
<dbReference type="OrthoDB" id="8871309at2"/>
<keyword evidence="3" id="KW-0378">Hydrolase</keyword>
<feature type="signal peptide" evidence="1">
    <location>
        <begin position="1"/>
        <end position="28"/>
    </location>
</feature>
<keyword evidence="4" id="KW-1185">Reference proteome</keyword>
<evidence type="ECO:0000256" key="1">
    <source>
        <dbReference type="SAM" id="SignalP"/>
    </source>
</evidence>
<feature type="domain" description="AB hydrolase-1" evidence="2">
    <location>
        <begin position="70"/>
        <end position="179"/>
    </location>
</feature>
<organism evidence="3 4">
    <name type="scientific">Amycolatopsis saalfeldensis</name>
    <dbReference type="NCBI Taxonomy" id="394193"/>
    <lineage>
        <taxon>Bacteria</taxon>
        <taxon>Bacillati</taxon>
        <taxon>Actinomycetota</taxon>
        <taxon>Actinomycetes</taxon>
        <taxon>Pseudonocardiales</taxon>
        <taxon>Pseudonocardiaceae</taxon>
        <taxon>Amycolatopsis</taxon>
    </lineage>
</organism>
<keyword evidence="1" id="KW-0732">Signal</keyword>
<dbReference type="EMBL" id="FOEF01000017">
    <property type="protein sequence ID" value="SEP51849.1"/>
    <property type="molecule type" value="Genomic_DNA"/>
</dbReference>
<dbReference type="RefSeq" id="WP_091624150.1">
    <property type="nucleotide sequence ID" value="NZ_FOEF01000017.1"/>
</dbReference>
<dbReference type="GO" id="GO:0016787">
    <property type="term" value="F:hydrolase activity"/>
    <property type="evidence" value="ECO:0007669"/>
    <property type="project" value="UniProtKB-KW"/>
</dbReference>
<dbReference type="InterPro" id="IPR029058">
    <property type="entry name" value="AB_hydrolase_fold"/>
</dbReference>
<dbReference type="Proteomes" id="UP000198582">
    <property type="component" value="Unassembled WGS sequence"/>
</dbReference>
<evidence type="ECO:0000313" key="3">
    <source>
        <dbReference type="EMBL" id="SEP51849.1"/>
    </source>
</evidence>
<proteinExistence type="predicted"/>
<dbReference type="Gene3D" id="3.40.50.1820">
    <property type="entry name" value="alpha/beta hydrolase"/>
    <property type="match status" value="1"/>
</dbReference>
<dbReference type="Pfam" id="PF00561">
    <property type="entry name" value="Abhydrolase_1"/>
    <property type="match status" value="1"/>
</dbReference>
<protein>
    <submittedName>
        <fullName evidence="3">Alpha/beta hydrolase fold</fullName>
    </submittedName>
</protein>
<dbReference type="InterPro" id="IPR000073">
    <property type="entry name" value="AB_hydrolase_1"/>
</dbReference>
<name>A0A1H8YI54_9PSEU</name>
<feature type="chain" id="PRO_5011749374" evidence="1">
    <location>
        <begin position="29"/>
        <end position="298"/>
    </location>
</feature>
<dbReference type="PANTHER" id="PTHR37574">
    <property type="entry name" value="LIPASE B"/>
    <property type="match status" value="1"/>
</dbReference>
<reference evidence="3 4" key="1">
    <citation type="submission" date="2016-10" db="EMBL/GenBank/DDBJ databases">
        <authorList>
            <person name="de Groot N.N."/>
        </authorList>
    </citation>
    <scope>NUCLEOTIDE SEQUENCE [LARGE SCALE GENOMIC DNA]</scope>
    <source>
        <strain evidence="3 4">DSM 44993</strain>
    </source>
</reference>
<dbReference type="SUPFAM" id="SSF53474">
    <property type="entry name" value="alpha/beta-Hydrolases"/>
    <property type="match status" value="1"/>
</dbReference>
<dbReference type="STRING" id="394193.SAMN04489732_117167"/>
<evidence type="ECO:0000313" key="4">
    <source>
        <dbReference type="Proteomes" id="UP000198582"/>
    </source>
</evidence>
<gene>
    <name evidence="3" type="ORF">SAMN04489732_117167</name>
</gene>